<accession>A0ABW2KBK5</accession>
<proteinExistence type="predicted"/>
<dbReference type="Proteomes" id="UP001596540">
    <property type="component" value="Unassembled WGS sequence"/>
</dbReference>
<keyword evidence="2" id="KW-1185">Reference proteome</keyword>
<comment type="caution">
    <text evidence="1">The sequence shown here is derived from an EMBL/GenBank/DDBJ whole genome shotgun (WGS) entry which is preliminary data.</text>
</comment>
<sequence length="228" mass="24198">MRKFLVFLILLLVLVVAADRGLHYALEREIANQAAQQYEMTTEPEVTIGGFPFLNQVAAGSYSEVHIVTGALTVNEVQLERVDATLRDVRAPIGELLTTPSITAGSVEATVMLPYSELQKRLPEGIVIETDNGAPRIAGDLAVSGFSVPVQSDLEVAVDGDTVTVTPTNVQVGESQIDISAVVTDRLSVALQLPQLPFDVRVTEVEALPNGVQLTGEGTDVPLAGVAP</sequence>
<gene>
    <name evidence="1" type="ORF">ACFQRF_01495</name>
</gene>
<dbReference type="InterPro" id="IPR021373">
    <property type="entry name" value="DUF2993"/>
</dbReference>
<evidence type="ECO:0000313" key="2">
    <source>
        <dbReference type="Proteomes" id="UP001596540"/>
    </source>
</evidence>
<dbReference type="RefSeq" id="WP_379868165.1">
    <property type="nucleotide sequence ID" value="NZ_JBHTBH010000001.1"/>
</dbReference>
<dbReference type="Pfam" id="PF11209">
    <property type="entry name" value="LmeA"/>
    <property type="match status" value="1"/>
</dbReference>
<protein>
    <submittedName>
        <fullName evidence="1">DUF2993 domain-containing protein</fullName>
    </submittedName>
</protein>
<dbReference type="EMBL" id="JBHTBH010000001">
    <property type="protein sequence ID" value="MFC7326402.1"/>
    <property type="molecule type" value="Genomic_DNA"/>
</dbReference>
<name>A0ABW2KBK5_9ACTN</name>
<organism evidence="1 2">
    <name type="scientific">Marinactinospora rubrisoli</name>
    <dbReference type="NCBI Taxonomy" id="2715399"/>
    <lineage>
        <taxon>Bacteria</taxon>
        <taxon>Bacillati</taxon>
        <taxon>Actinomycetota</taxon>
        <taxon>Actinomycetes</taxon>
        <taxon>Streptosporangiales</taxon>
        <taxon>Nocardiopsidaceae</taxon>
        <taxon>Marinactinospora</taxon>
    </lineage>
</organism>
<reference evidence="2" key="1">
    <citation type="journal article" date="2019" name="Int. J. Syst. Evol. Microbiol.">
        <title>The Global Catalogue of Microorganisms (GCM) 10K type strain sequencing project: providing services to taxonomists for standard genome sequencing and annotation.</title>
        <authorList>
            <consortium name="The Broad Institute Genomics Platform"/>
            <consortium name="The Broad Institute Genome Sequencing Center for Infectious Disease"/>
            <person name="Wu L."/>
            <person name="Ma J."/>
        </authorList>
    </citation>
    <scope>NUCLEOTIDE SEQUENCE [LARGE SCALE GENOMIC DNA]</scope>
    <source>
        <strain evidence="2">CGMCC 4.7382</strain>
    </source>
</reference>
<evidence type="ECO:0000313" key="1">
    <source>
        <dbReference type="EMBL" id="MFC7326402.1"/>
    </source>
</evidence>